<keyword evidence="7" id="KW-1185">Reference proteome</keyword>
<dbReference type="GO" id="GO:0016020">
    <property type="term" value="C:membrane"/>
    <property type="evidence" value="ECO:0007669"/>
    <property type="project" value="TreeGrafter"/>
</dbReference>
<dbReference type="EMBL" id="JAOVZO020000019">
    <property type="protein sequence ID" value="MDC8014889.1"/>
    <property type="molecule type" value="Genomic_DNA"/>
</dbReference>
<dbReference type="Proteomes" id="UP001139971">
    <property type="component" value="Unassembled WGS sequence"/>
</dbReference>
<evidence type="ECO:0000256" key="3">
    <source>
        <dbReference type="ARBA" id="ARBA00022825"/>
    </source>
</evidence>
<dbReference type="PANTHER" id="PTHR42884">
    <property type="entry name" value="PROPROTEIN CONVERTASE SUBTILISIN/KEXIN-RELATED"/>
    <property type="match status" value="1"/>
</dbReference>
<dbReference type="PANTHER" id="PTHR42884:SF14">
    <property type="entry name" value="NEUROENDOCRINE CONVERTASE 1"/>
    <property type="match status" value="1"/>
</dbReference>
<protein>
    <submittedName>
        <fullName evidence="6">Proprotein convertase P-domain-containing protein</fullName>
    </submittedName>
</protein>
<keyword evidence="2" id="KW-0378">Hydrolase</keyword>
<dbReference type="Pfam" id="PF01483">
    <property type="entry name" value="P_proprotein"/>
    <property type="match status" value="1"/>
</dbReference>
<gene>
    <name evidence="6" type="ORF">OD750_020270</name>
</gene>
<keyword evidence="3" id="KW-0720">Serine protease</keyword>
<feature type="domain" description="P/Homo B" evidence="5">
    <location>
        <begin position="4"/>
        <end position="127"/>
    </location>
</feature>
<evidence type="ECO:0000313" key="6">
    <source>
        <dbReference type="EMBL" id="MDC8014889.1"/>
    </source>
</evidence>
<keyword evidence="1" id="KW-0645">Protease</keyword>
<evidence type="ECO:0000313" key="7">
    <source>
        <dbReference type="Proteomes" id="UP001139971"/>
    </source>
</evidence>
<reference evidence="6" key="1">
    <citation type="submission" date="2023-02" db="EMBL/GenBank/DDBJ databases">
        <title>Tahibacter soli sp. nov. isolated from soil.</title>
        <authorList>
            <person name="Baek J.H."/>
            <person name="Lee J.K."/>
            <person name="Choi D.G."/>
            <person name="Jeon C.O."/>
        </authorList>
    </citation>
    <scope>NUCLEOTIDE SEQUENCE</scope>
    <source>
        <strain evidence="6">BL</strain>
    </source>
</reference>
<proteinExistence type="predicted"/>
<dbReference type="Gene3D" id="2.60.120.260">
    <property type="entry name" value="Galactose-binding domain-like"/>
    <property type="match status" value="1"/>
</dbReference>
<feature type="region of interest" description="Disordered" evidence="4">
    <location>
        <begin position="1"/>
        <end position="21"/>
    </location>
</feature>
<evidence type="ECO:0000256" key="4">
    <source>
        <dbReference type="SAM" id="MobiDB-lite"/>
    </source>
</evidence>
<sequence length="127" mass="12851">MSLTGSYTAGGGGGGSFSNTTNVNIPDSSSATSSIAVSGQSGNASATTSVQVQIVHTYRGDLQIDLIAPNGTSSRLKNASSSDSAANVNATYTVNASGSPKNGTWQLKVTDLYSGDTGYIDAWTITF</sequence>
<dbReference type="PROSITE" id="PS51829">
    <property type="entry name" value="P_HOMO_B"/>
    <property type="match status" value="1"/>
</dbReference>
<dbReference type="InterPro" id="IPR008979">
    <property type="entry name" value="Galactose-bd-like_sf"/>
</dbReference>
<evidence type="ECO:0000259" key="5">
    <source>
        <dbReference type="PROSITE" id="PS51829"/>
    </source>
</evidence>
<accession>A0A9X3YM77</accession>
<evidence type="ECO:0000256" key="1">
    <source>
        <dbReference type="ARBA" id="ARBA00022670"/>
    </source>
</evidence>
<dbReference type="GO" id="GO:0016485">
    <property type="term" value="P:protein processing"/>
    <property type="evidence" value="ECO:0007669"/>
    <property type="project" value="TreeGrafter"/>
</dbReference>
<organism evidence="6 7">
    <name type="scientific">Tahibacter soli</name>
    <dbReference type="NCBI Taxonomy" id="2983605"/>
    <lineage>
        <taxon>Bacteria</taxon>
        <taxon>Pseudomonadati</taxon>
        <taxon>Pseudomonadota</taxon>
        <taxon>Gammaproteobacteria</taxon>
        <taxon>Lysobacterales</taxon>
        <taxon>Rhodanobacteraceae</taxon>
        <taxon>Tahibacter</taxon>
    </lineage>
</organism>
<dbReference type="AlphaFoldDB" id="A0A9X3YM77"/>
<name>A0A9X3YM77_9GAMM</name>
<dbReference type="InterPro" id="IPR002884">
    <property type="entry name" value="P_dom"/>
</dbReference>
<dbReference type="GO" id="GO:0004252">
    <property type="term" value="F:serine-type endopeptidase activity"/>
    <property type="evidence" value="ECO:0007669"/>
    <property type="project" value="InterPro"/>
</dbReference>
<comment type="caution">
    <text evidence="6">The sequence shown here is derived from an EMBL/GenBank/DDBJ whole genome shotgun (WGS) entry which is preliminary data.</text>
</comment>
<dbReference type="SUPFAM" id="SSF49785">
    <property type="entry name" value="Galactose-binding domain-like"/>
    <property type="match status" value="1"/>
</dbReference>
<evidence type="ECO:0000256" key="2">
    <source>
        <dbReference type="ARBA" id="ARBA00022801"/>
    </source>
</evidence>